<proteinExistence type="predicted"/>
<evidence type="ECO:0000313" key="2">
    <source>
        <dbReference type="EMBL" id="KAK3669169.1"/>
    </source>
</evidence>
<accession>A0AAE0TMG7</accession>
<keyword evidence="1" id="KW-0732">Signal</keyword>
<comment type="caution">
    <text evidence="2">The sequence shown here is derived from an EMBL/GenBank/DDBJ whole genome shotgun (WGS) entry which is preliminary data.</text>
</comment>
<dbReference type="Proteomes" id="UP001274830">
    <property type="component" value="Unassembled WGS sequence"/>
</dbReference>
<dbReference type="EMBL" id="JAUTXT010000106">
    <property type="protein sequence ID" value="KAK3669169.1"/>
    <property type="molecule type" value="Genomic_DNA"/>
</dbReference>
<feature type="signal peptide" evidence="1">
    <location>
        <begin position="1"/>
        <end position="19"/>
    </location>
</feature>
<reference evidence="2" key="1">
    <citation type="submission" date="2023-07" db="EMBL/GenBank/DDBJ databases">
        <title>Black Yeasts Isolated from many extreme environments.</title>
        <authorList>
            <person name="Coleine C."/>
            <person name="Stajich J.E."/>
            <person name="Selbmann L."/>
        </authorList>
    </citation>
    <scope>NUCLEOTIDE SEQUENCE</scope>
    <source>
        <strain evidence="2">CCFEE 5485</strain>
    </source>
</reference>
<protein>
    <submittedName>
        <fullName evidence="2">Uncharacterized protein</fullName>
    </submittedName>
</protein>
<organism evidence="2 3">
    <name type="scientific">Recurvomyces mirabilis</name>
    <dbReference type="NCBI Taxonomy" id="574656"/>
    <lineage>
        <taxon>Eukaryota</taxon>
        <taxon>Fungi</taxon>
        <taxon>Dikarya</taxon>
        <taxon>Ascomycota</taxon>
        <taxon>Pezizomycotina</taxon>
        <taxon>Dothideomycetes</taxon>
        <taxon>Dothideomycetidae</taxon>
        <taxon>Mycosphaerellales</taxon>
        <taxon>Teratosphaeriaceae</taxon>
        <taxon>Recurvomyces</taxon>
    </lineage>
</organism>
<gene>
    <name evidence="2" type="ORF">LTR78_010950</name>
</gene>
<keyword evidence="3" id="KW-1185">Reference proteome</keyword>
<dbReference type="AlphaFoldDB" id="A0AAE0TMG7"/>
<feature type="chain" id="PRO_5041917445" evidence="1">
    <location>
        <begin position="20"/>
        <end position="127"/>
    </location>
</feature>
<evidence type="ECO:0000256" key="1">
    <source>
        <dbReference type="SAM" id="SignalP"/>
    </source>
</evidence>
<evidence type="ECO:0000313" key="3">
    <source>
        <dbReference type="Proteomes" id="UP001274830"/>
    </source>
</evidence>
<name>A0AAE0TMG7_9PEZI</name>
<sequence>MHFSSQLLLALAFTITAYAAPAAFPEADATNSVFYAAFQGQNPGGGVTGCTGANLGTVQASGSGTSACKTVGEGACVTLTGHQGDATKCKVLTYSDSQCMDDEDSTLFGNNGDYANENFASFKAKCG</sequence>